<evidence type="ECO:0000313" key="2">
    <source>
        <dbReference type="EMBL" id="SMG00843.1"/>
    </source>
</evidence>
<dbReference type="EMBL" id="FXAN01000062">
    <property type="protein sequence ID" value="SMG00843.1"/>
    <property type="molecule type" value="Genomic_DNA"/>
</dbReference>
<dbReference type="Proteomes" id="UP000198460">
    <property type="component" value="Unassembled WGS sequence"/>
</dbReference>
<sequence length="53" mass="5499">MKLTFAISAVALVLVAGTTTICLSGAVTEHTTEYGGALATFEQLLSSHSKVCR</sequence>
<feature type="signal peptide" evidence="1">
    <location>
        <begin position="1"/>
        <end position="24"/>
    </location>
</feature>
<evidence type="ECO:0000256" key="1">
    <source>
        <dbReference type="SAM" id="SignalP"/>
    </source>
</evidence>
<protein>
    <submittedName>
        <fullName evidence="2">Uncharacterized protein</fullName>
    </submittedName>
</protein>
<feature type="chain" id="PRO_5011292322" evidence="1">
    <location>
        <begin position="25"/>
        <end position="53"/>
    </location>
</feature>
<reference evidence="2 3" key="1">
    <citation type="submission" date="2017-04" db="EMBL/GenBank/DDBJ databases">
        <authorList>
            <person name="Afonso C.L."/>
            <person name="Miller P.J."/>
            <person name="Scott M.A."/>
            <person name="Spackman E."/>
            <person name="Goraichik I."/>
            <person name="Dimitrov K.M."/>
            <person name="Suarez D.L."/>
            <person name="Swayne D.E."/>
        </authorList>
    </citation>
    <scope>NUCLEOTIDE SEQUENCE [LARGE SCALE GENOMIC DNA]</scope>
    <source>
        <strain evidence="2">LMG 28154</strain>
    </source>
</reference>
<gene>
    <name evidence="2" type="ORF">BSIN_3823</name>
</gene>
<dbReference type="AlphaFoldDB" id="A0A238H700"/>
<name>A0A238H700_9BURK</name>
<organism evidence="2 3">
    <name type="scientific">Burkholderia singularis</name>
    <dbReference type="NCBI Taxonomy" id="1503053"/>
    <lineage>
        <taxon>Bacteria</taxon>
        <taxon>Pseudomonadati</taxon>
        <taxon>Pseudomonadota</taxon>
        <taxon>Betaproteobacteria</taxon>
        <taxon>Burkholderiales</taxon>
        <taxon>Burkholderiaceae</taxon>
        <taxon>Burkholderia</taxon>
        <taxon>pseudomallei group</taxon>
    </lineage>
</organism>
<accession>A0A238H700</accession>
<keyword evidence="1" id="KW-0732">Signal</keyword>
<proteinExistence type="predicted"/>
<evidence type="ECO:0000313" key="3">
    <source>
        <dbReference type="Proteomes" id="UP000198460"/>
    </source>
</evidence>